<feature type="domain" description="HTH araC/xylS-type" evidence="4">
    <location>
        <begin position="209"/>
        <end position="287"/>
    </location>
</feature>
<name>A0ABT3IJ88_9BACT</name>
<gene>
    <name evidence="5" type="ORF">OL497_08895</name>
</gene>
<keyword evidence="2" id="KW-0238">DNA-binding</keyword>
<protein>
    <submittedName>
        <fullName evidence="5">Helix-turn-helix transcriptional regulator</fullName>
    </submittedName>
</protein>
<dbReference type="Pfam" id="PF12833">
    <property type="entry name" value="HTH_18"/>
    <property type="match status" value="1"/>
</dbReference>
<keyword evidence="3" id="KW-0804">Transcription</keyword>
<dbReference type="InterPro" id="IPR020449">
    <property type="entry name" value="Tscrpt_reg_AraC-type_HTH"/>
</dbReference>
<dbReference type="PRINTS" id="PR00032">
    <property type="entry name" value="HTHARAC"/>
</dbReference>
<sequence length="290" mass="33828">MRNKTGDITVFPVSMFGAAYDLFWTGRLERILEKYAWLEQPHKQSFYSILFIEQAQGTAMIDQAVVRLDQPKIICVRPDNVFRLDINREATGSIVCFAADFFSLRYNNNVLYQFSFLQKEMGCYIRPDPPQAARWKVLTTFMQKEFEGQQKGADKVLRSYLNILLCELDRKFNTAGIPGKKDNKAEKVRQFEVLLEVHYLTYKAPSFYAKQLHLTTNYLNRLCRHYRMVSSGELIRKRVAIEAQRLLQYTVQSVAEIADQLGFESTSYFITFFKKNTGTTPEGFRKKINH</sequence>
<dbReference type="InterPro" id="IPR018060">
    <property type="entry name" value="HTH_AraC"/>
</dbReference>
<dbReference type="InterPro" id="IPR009057">
    <property type="entry name" value="Homeodomain-like_sf"/>
</dbReference>
<proteinExistence type="predicted"/>
<dbReference type="PANTHER" id="PTHR43280:SF32">
    <property type="entry name" value="TRANSCRIPTIONAL REGULATORY PROTEIN"/>
    <property type="match status" value="1"/>
</dbReference>
<evidence type="ECO:0000313" key="5">
    <source>
        <dbReference type="EMBL" id="MCW3484008.1"/>
    </source>
</evidence>
<reference evidence="5 6" key="1">
    <citation type="submission" date="2022-10" db="EMBL/GenBank/DDBJ databases">
        <title>Chitinophaga nivalis PC15 sp. nov., isolated from Pyeongchang county, South Korea.</title>
        <authorList>
            <person name="Trinh H.N."/>
        </authorList>
    </citation>
    <scope>NUCLEOTIDE SEQUENCE [LARGE SCALE GENOMIC DNA]</scope>
    <source>
        <strain evidence="5 6">PC14</strain>
    </source>
</reference>
<dbReference type="Gene3D" id="1.10.10.60">
    <property type="entry name" value="Homeodomain-like"/>
    <property type="match status" value="1"/>
</dbReference>
<keyword evidence="6" id="KW-1185">Reference proteome</keyword>
<dbReference type="SUPFAM" id="SSF46689">
    <property type="entry name" value="Homeodomain-like"/>
    <property type="match status" value="1"/>
</dbReference>
<evidence type="ECO:0000256" key="1">
    <source>
        <dbReference type="ARBA" id="ARBA00023015"/>
    </source>
</evidence>
<dbReference type="RefSeq" id="WP_264729527.1">
    <property type="nucleotide sequence ID" value="NZ_JAPDNR010000001.1"/>
</dbReference>
<evidence type="ECO:0000256" key="2">
    <source>
        <dbReference type="ARBA" id="ARBA00023125"/>
    </source>
</evidence>
<comment type="caution">
    <text evidence="5">The sequence shown here is derived from an EMBL/GenBank/DDBJ whole genome shotgun (WGS) entry which is preliminary data.</text>
</comment>
<dbReference type="EMBL" id="JAPDNS010000001">
    <property type="protein sequence ID" value="MCW3484008.1"/>
    <property type="molecule type" value="Genomic_DNA"/>
</dbReference>
<evidence type="ECO:0000313" key="6">
    <source>
        <dbReference type="Proteomes" id="UP001207742"/>
    </source>
</evidence>
<dbReference type="Proteomes" id="UP001207742">
    <property type="component" value="Unassembled WGS sequence"/>
</dbReference>
<dbReference type="PANTHER" id="PTHR43280">
    <property type="entry name" value="ARAC-FAMILY TRANSCRIPTIONAL REGULATOR"/>
    <property type="match status" value="1"/>
</dbReference>
<evidence type="ECO:0000256" key="3">
    <source>
        <dbReference type="ARBA" id="ARBA00023163"/>
    </source>
</evidence>
<evidence type="ECO:0000259" key="4">
    <source>
        <dbReference type="PROSITE" id="PS01124"/>
    </source>
</evidence>
<accession>A0ABT3IJ88</accession>
<dbReference type="SMART" id="SM00342">
    <property type="entry name" value="HTH_ARAC"/>
    <property type="match status" value="1"/>
</dbReference>
<organism evidence="5 6">
    <name type="scientific">Chitinophaga nivalis</name>
    <dbReference type="NCBI Taxonomy" id="2991709"/>
    <lineage>
        <taxon>Bacteria</taxon>
        <taxon>Pseudomonadati</taxon>
        <taxon>Bacteroidota</taxon>
        <taxon>Chitinophagia</taxon>
        <taxon>Chitinophagales</taxon>
        <taxon>Chitinophagaceae</taxon>
        <taxon>Chitinophaga</taxon>
    </lineage>
</organism>
<dbReference type="PROSITE" id="PS01124">
    <property type="entry name" value="HTH_ARAC_FAMILY_2"/>
    <property type="match status" value="1"/>
</dbReference>
<keyword evidence="1" id="KW-0805">Transcription regulation</keyword>